<comment type="similarity">
    <text evidence="2">Belongs to the methyl-accepting chemotaxis (MCP) protein family.</text>
</comment>
<dbReference type="Gene3D" id="6.10.340.10">
    <property type="match status" value="1"/>
</dbReference>
<dbReference type="InterPro" id="IPR004089">
    <property type="entry name" value="MCPsignal_dom"/>
</dbReference>
<dbReference type="SUPFAM" id="SSF58104">
    <property type="entry name" value="Methyl-accepting chemotaxis protein (MCP) signaling domain"/>
    <property type="match status" value="1"/>
</dbReference>
<dbReference type="PANTHER" id="PTHR32089">
    <property type="entry name" value="METHYL-ACCEPTING CHEMOTAXIS PROTEIN MCPB"/>
    <property type="match status" value="1"/>
</dbReference>
<sequence length="607" mass="66067">MREFKVTLGLKMAISFIVVILLVTAVLGYLTVRVTGSFLASEVENIAANRTEDLNELLEIKVNEQFELLEGIASKIAIEEEEWENKLNEKRYVSGFTSFAVVDQEGNAIFVDGREKDLSDEEIFLAGITGENVISQTSFQKENAQVLMSTPIMEDGQVVGMLIGEVNGYELLGDLGGLSITELIIEIQEAGLSAEFISDNDLDSIENMYAELERDFLHIISVLRRFLARYFIVAIIVGVVAAFVLSKTITKPLRIVVTNSKQLASGDFTNKLDDKTLKRKDEVGDVARSVDSIISSISVMLKEILQKSESLSESSTELYSGAEEVSKANNQVSSSAEQVNGDAESQLKAVNTAVYTMNSMVESIHDLSKAANQIASLNTEMKNSSMEGADNISKVNDQMNNINSSVGKMVESLNLVESSSDQITEVVDVIQSISNQINLLALNASIEAARAGEAGKGFGVVAEEVRVLAEESKEAIEKITNIVDDNKNNVSSTVEKINENKADVDAGMETIKMANQSFAHITAIIDKVSKEIETTADMARQLDSGTIEVQNSINEVKNSSEKVAEEMESISGATEEQAASMEEIKISSKQLAELAADLKKSVGRFKV</sequence>
<feature type="domain" description="HAMP" evidence="6">
    <location>
        <begin position="247"/>
        <end position="302"/>
    </location>
</feature>
<evidence type="ECO:0000256" key="2">
    <source>
        <dbReference type="ARBA" id="ARBA00029447"/>
    </source>
</evidence>
<protein>
    <submittedName>
        <fullName evidence="7">HAMP domain-containing methyl-accepting chemotaxis protein</fullName>
    </submittedName>
</protein>
<keyword evidence="1 3" id="KW-0807">Transducer</keyword>
<evidence type="ECO:0000256" key="3">
    <source>
        <dbReference type="PROSITE-ProRule" id="PRU00284"/>
    </source>
</evidence>
<dbReference type="SMART" id="SM00283">
    <property type="entry name" value="MA"/>
    <property type="match status" value="1"/>
</dbReference>
<keyword evidence="4" id="KW-0472">Membrane</keyword>
<gene>
    <name evidence="7" type="ORF">PRVXT_001903</name>
</gene>
<evidence type="ECO:0000256" key="4">
    <source>
        <dbReference type="SAM" id="Phobius"/>
    </source>
</evidence>
<feature type="transmembrane region" description="Helical" evidence="4">
    <location>
        <begin position="226"/>
        <end position="245"/>
    </location>
</feature>
<evidence type="ECO:0000256" key="1">
    <source>
        <dbReference type="ARBA" id="ARBA00023224"/>
    </source>
</evidence>
<dbReference type="PANTHER" id="PTHR32089:SF112">
    <property type="entry name" value="LYSOZYME-LIKE PROTEIN-RELATED"/>
    <property type="match status" value="1"/>
</dbReference>
<evidence type="ECO:0000259" key="6">
    <source>
        <dbReference type="PROSITE" id="PS50885"/>
    </source>
</evidence>
<proteinExistence type="inferred from homology"/>
<dbReference type="EMBL" id="CP158367">
    <property type="protein sequence ID" value="XBX73890.1"/>
    <property type="molecule type" value="Genomic_DNA"/>
</dbReference>
<dbReference type="SMART" id="SM00304">
    <property type="entry name" value="HAMP"/>
    <property type="match status" value="1"/>
</dbReference>
<feature type="transmembrane region" description="Helical" evidence="4">
    <location>
        <begin position="12"/>
        <end position="32"/>
    </location>
</feature>
<dbReference type="CDD" id="cd06225">
    <property type="entry name" value="HAMP"/>
    <property type="match status" value="1"/>
</dbReference>
<reference evidence="7" key="1">
    <citation type="journal article" date="2013" name="Extremophiles">
        <title>Proteinivorax tanatarense gen. nov., sp. nov., an anaerobic, haloalkaliphilic, proteolytic bacterium isolated from a decaying algal bloom, and proposal of Proteinivoraceae fam. nov.</title>
        <authorList>
            <person name="Kevbrin V."/>
            <person name="Boltyanskaya Y."/>
            <person name="Zhilina T."/>
            <person name="Kolganova T."/>
            <person name="Lavrentjeva E."/>
            <person name="Kuznetsov B."/>
        </authorList>
    </citation>
    <scope>NUCLEOTIDE SEQUENCE</scope>
    <source>
        <strain evidence="7">Z-910T</strain>
    </source>
</reference>
<accession>A0AAU7VJ38</accession>
<evidence type="ECO:0000259" key="5">
    <source>
        <dbReference type="PROSITE" id="PS50111"/>
    </source>
</evidence>
<dbReference type="Pfam" id="PF00015">
    <property type="entry name" value="MCPsignal"/>
    <property type="match status" value="1"/>
</dbReference>
<dbReference type="Pfam" id="PF00672">
    <property type="entry name" value="HAMP"/>
    <property type="match status" value="1"/>
</dbReference>
<name>A0AAU7VJ38_9FIRM</name>
<dbReference type="RefSeq" id="WP_350342652.1">
    <property type="nucleotide sequence ID" value="NZ_CP158367.1"/>
</dbReference>
<keyword evidence="4" id="KW-1133">Transmembrane helix</keyword>
<dbReference type="AlphaFoldDB" id="A0AAU7VJ38"/>
<reference evidence="7" key="2">
    <citation type="submission" date="2024-06" db="EMBL/GenBank/DDBJ databases">
        <authorList>
            <person name="Petrova K.O."/>
            <person name="Toshchakov S.V."/>
            <person name="Boltjanskaja Y.V."/>
            <person name="Kevbrin V."/>
        </authorList>
    </citation>
    <scope>NUCLEOTIDE SEQUENCE</scope>
    <source>
        <strain evidence="7">Z-910T</strain>
    </source>
</reference>
<dbReference type="InterPro" id="IPR003660">
    <property type="entry name" value="HAMP_dom"/>
</dbReference>
<dbReference type="GO" id="GO:0007165">
    <property type="term" value="P:signal transduction"/>
    <property type="evidence" value="ECO:0007669"/>
    <property type="project" value="UniProtKB-KW"/>
</dbReference>
<dbReference type="Gene3D" id="1.10.287.950">
    <property type="entry name" value="Methyl-accepting chemotaxis protein"/>
    <property type="match status" value="1"/>
</dbReference>
<keyword evidence="4" id="KW-0812">Transmembrane</keyword>
<feature type="domain" description="Methyl-accepting transducer" evidence="5">
    <location>
        <begin position="321"/>
        <end position="592"/>
    </location>
</feature>
<evidence type="ECO:0000313" key="7">
    <source>
        <dbReference type="EMBL" id="XBX73890.1"/>
    </source>
</evidence>
<dbReference type="GO" id="GO:0016020">
    <property type="term" value="C:membrane"/>
    <property type="evidence" value="ECO:0007669"/>
    <property type="project" value="InterPro"/>
</dbReference>
<organism evidence="7">
    <name type="scientific">Proteinivorax tanatarense</name>
    <dbReference type="NCBI Taxonomy" id="1260629"/>
    <lineage>
        <taxon>Bacteria</taxon>
        <taxon>Bacillati</taxon>
        <taxon>Bacillota</taxon>
        <taxon>Clostridia</taxon>
        <taxon>Eubacteriales</taxon>
        <taxon>Proteinivoracaceae</taxon>
        <taxon>Proteinivorax</taxon>
    </lineage>
</organism>
<dbReference type="PROSITE" id="PS50885">
    <property type="entry name" value="HAMP"/>
    <property type="match status" value="1"/>
</dbReference>
<dbReference type="PROSITE" id="PS50111">
    <property type="entry name" value="CHEMOTAXIS_TRANSDUC_2"/>
    <property type="match status" value="1"/>
</dbReference>